<evidence type="ECO:0000256" key="2">
    <source>
        <dbReference type="ARBA" id="ARBA00022723"/>
    </source>
</evidence>
<evidence type="ECO:0000313" key="10">
    <source>
        <dbReference type="EMBL" id="PMR74506.1"/>
    </source>
</evidence>
<dbReference type="HAMAP" id="MF_01375">
    <property type="entry name" value="PhnX"/>
    <property type="match status" value="1"/>
</dbReference>
<comment type="caution">
    <text evidence="10">The sequence shown here is derived from an EMBL/GenBank/DDBJ whole genome shotgun (WGS) entry which is preliminary data.</text>
</comment>
<dbReference type="EMBL" id="PNRF01000028">
    <property type="protein sequence ID" value="PMR74506.1"/>
    <property type="molecule type" value="Genomic_DNA"/>
</dbReference>
<evidence type="ECO:0000256" key="6">
    <source>
        <dbReference type="ARBA" id="ARBA00052005"/>
    </source>
</evidence>
<dbReference type="PANTHER" id="PTHR43434">
    <property type="entry name" value="PHOSPHOGLYCOLATE PHOSPHATASE"/>
    <property type="match status" value="1"/>
</dbReference>
<dbReference type="FunFam" id="1.10.150.240:FF:000006">
    <property type="entry name" value="Phosphonoacetaldehyde hydrolase"/>
    <property type="match status" value="1"/>
</dbReference>
<feature type="active site" description="Schiff-base intermediate with substrate" evidence="9">
    <location>
        <position position="60"/>
    </location>
</feature>
<dbReference type="GO" id="GO:0019700">
    <property type="term" value="P:organic phosphonate catabolic process"/>
    <property type="evidence" value="ECO:0007669"/>
    <property type="project" value="InterPro"/>
</dbReference>
<evidence type="ECO:0000256" key="8">
    <source>
        <dbReference type="ARBA" id="ARBA00066472"/>
    </source>
</evidence>
<dbReference type="InterPro" id="IPR023198">
    <property type="entry name" value="PGP-like_dom2"/>
</dbReference>
<evidence type="ECO:0000256" key="4">
    <source>
        <dbReference type="ARBA" id="ARBA00022842"/>
    </source>
</evidence>
<feature type="binding site" evidence="9">
    <location>
        <position position="193"/>
    </location>
    <ligand>
        <name>Mg(2+)</name>
        <dbReference type="ChEBI" id="CHEBI:18420"/>
    </ligand>
</feature>
<keyword evidence="2 9" id="KW-0479">Metal-binding</keyword>
<organism evidence="10 11">
    <name type="scientific">Billgrantia endophytica</name>
    <dbReference type="NCBI Taxonomy" id="2033802"/>
    <lineage>
        <taxon>Bacteria</taxon>
        <taxon>Pseudomonadati</taxon>
        <taxon>Pseudomonadota</taxon>
        <taxon>Gammaproteobacteria</taxon>
        <taxon>Oceanospirillales</taxon>
        <taxon>Halomonadaceae</taxon>
        <taxon>Billgrantia</taxon>
    </lineage>
</organism>
<comment type="subunit">
    <text evidence="1 9">Homodimer.</text>
</comment>
<accession>A0A2N7U237</accession>
<dbReference type="InterPro" id="IPR006323">
    <property type="entry name" value="Phosphonoacetald_hydro"/>
</dbReference>
<dbReference type="InterPro" id="IPR036412">
    <property type="entry name" value="HAD-like_sf"/>
</dbReference>
<evidence type="ECO:0000313" key="11">
    <source>
        <dbReference type="Proteomes" id="UP000235803"/>
    </source>
</evidence>
<feature type="binding site" evidence="9">
    <location>
        <position position="19"/>
    </location>
    <ligand>
        <name>Mg(2+)</name>
        <dbReference type="ChEBI" id="CHEBI:18420"/>
    </ligand>
</feature>
<dbReference type="PANTHER" id="PTHR43434:SF19">
    <property type="entry name" value="PHOSPHONOACETALDEHYDE HYDROLASE"/>
    <property type="match status" value="1"/>
</dbReference>
<keyword evidence="4 9" id="KW-0460">Magnesium</keyword>
<comment type="function">
    <text evidence="7 9">Involved in phosphonate degradation.</text>
</comment>
<dbReference type="GO" id="GO:0050194">
    <property type="term" value="F:phosphonoacetaldehyde hydrolase activity"/>
    <property type="evidence" value="ECO:0007669"/>
    <property type="project" value="UniProtKB-UniRule"/>
</dbReference>
<dbReference type="GO" id="GO:0005829">
    <property type="term" value="C:cytosol"/>
    <property type="evidence" value="ECO:0007669"/>
    <property type="project" value="TreeGrafter"/>
</dbReference>
<dbReference type="SUPFAM" id="SSF56784">
    <property type="entry name" value="HAD-like"/>
    <property type="match status" value="1"/>
</dbReference>
<feature type="active site" description="Nucleophile" evidence="9">
    <location>
        <position position="19"/>
    </location>
</feature>
<evidence type="ECO:0000256" key="9">
    <source>
        <dbReference type="HAMAP-Rule" id="MF_01375"/>
    </source>
</evidence>
<dbReference type="NCBIfam" id="TIGR01509">
    <property type="entry name" value="HAD-SF-IA-v3"/>
    <property type="match status" value="1"/>
</dbReference>
<dbReference type="NCBIfam" id="TIGR01422">
    <property type="entry name" value="phosphonatase"/>
    <property type="match status" value="1"/>
</dbReference>
<comment type="catalytic activity">
    <reaction evidence="6 9">
        <text>phosphonoacetaldehyde + H2O = acetaldehyde + phosphate + H(+)</text>
        <dbReference type="Rhea" id="RHEA:18905"/>
        <dbReference type="ChEBI" id="CHEBI:15343"/>
        <dbReference type="ChEBI" id="CHEBI:15377"/>
        <dbReference type="ChEBI" id="CHEBI:15378"/>
        <dbReference type="ChEBI" id="CHEBI:43474"/>
        <dbReference type="ChEBI" id="CHEBI:58383"/>
        <dbReference type="EC" id="3.11.1.1"/>
    </reaction>
</comment>
<gene>
    <name evidence="9" type="primary">phnX</name>
    <name evidence="10" type="ORF">C1H69_13845</name>
</gene>
<sequence>MMYHYQRSYRGPIRALIMDLAGTCVDFGSTAPIHAFKQLFADNGVMISGVEARAPMGSEKREHIRALLAMPRIAEAWRSTHGSAAGKADIDRLYRDFVPVQVAAIAERARAIAGLSDLLEYCHRRGIRVGVNTGYGREMIEGLLSALADQGFMPESVVCATDVAAGRPAPHMCLQGAMELEAPCVQACVKVDDTVVGIEEGLNAGMWSIGVAVSGNAVGLSLEAWRVLPEPERQVLRERAHQRLRSAGAHAVIDSIAELPDLLIELDGRLARGERP</sequence>
<keyword evidence="3 9" id="KW-0378">Hydrolase</keyword>
<evidence type="ECO:0000256" key="7">
    <source>
        <dbReference type="ARBA" id="ARBA00056573"/>
    </source>
</evidence>
<comment type="cofactor">
    <cofactor evidence="9">
        <name>Mg(2+)</name>
        <dbReference type="ChEBI" id="CHEBI:18420"/>
    </cofactor>
    <text evidence="9">Binds 1 Mg(2+) ion per subunit.</text>
</comment>
<name>A0A2N7U237_9GAMM</name>
<keyword evidence="5 9" id="KW-0704">Schiff base</keyword>
<dbReference type="GO" id="GO:0008967">
    <property type="term" value="F:phosphoglycolate phosphatase activity"/>
    <property type="evidence" value="ECO:0007669"/>
    <property type="project" value="TreeGrafter"/>
</dbReference>
<comment type="similarity">
    <text evidence="9">Belongs to the HAD-like hydrolase superfamily. PhnX family.</text>
</comment>
<dbReference type="Gene3D" id="3.40.50.1000">
    <property type="entry name" value="HAD superfamily/HAD-like"/>
    <property type="match status" value="1"/>
</dbReference>
<dbReference type="InterPro" id="IPR023214">
    <property type="entry name" value="HAD_sf"/>
</dbReference>
<dbReference type="GO" id="GO:0000287">
    <property type="term" value="F:magnesium ion binding"/>
    <property type="evidence" value="ECO:0007669"/>
    <property type="project" value="UniProtKB-UniRule"/>
</dbReference>
<reference evidence="10 11" key="1">
    <citation type="submission" date="2018-01" db="EMBL/GenBank/DDBJ databases">
        <title>Halomonas endophytica sp. nov., isolated from storage liquid in the stems of Populus euphratica.</title>
        <authorList>
            <person name="Chen C."/>
        </authorList>
    </citation>
    <scope>NUCLEOTIDE SEQUENCE [LARGE SCALE GENOMIC DNA]</scope>
    <source>
        <strain evidence="10 11">MC28</strain>
    </source>
</reference>
<keyword evidence="11" id="KW-1185">Reference proteome</keyword>
<dbReference type="InterPro" id="IPR050155">
    <property type="entry name" value="HAD-like_hydrolase_sf"/>
</dbReference>
<dbReference type="Gene3D" id="1.10.150.240">
    <property type="entry name" value="Putative phosphatase, domain 2"/>
    <property type="match status" value="1"/>
</dbReference>
<dbReference type="Pfam" id="PF00702">
    <property type="entry name" value="Hydrolase"/>
    <property type="match status" value="1"/>
</dbReference>
<dbReference type="OrthoDB" id="5504491at2"/>
<dbReference type="Proteomes" id="UP000235803">
    <property type="component" value="Unassembled WGS sequence"/>
</dbReference>
<proteinExistence type="inferred from homology"/>
<evidence type="ECO:0000256" key="3">
    <source>
        <dbReference type="ARBA" id="ARBA00022801"/>
    </source>
</evidence>
<evidence type="ECO:0000256" key="5">
    <source>
        <dbReference type="ARBA" id="ARBA00023270"/>
    </source>
</evidence>
<dbReference type="SFLD" id="SFLDS00003">
    <property type="entry name" value="Haloacid_Dehalogenase"/>
    <property type="match status" value="1"/>
</dbReference>
<evidence type="ECO:0000256" key="1">
    <source>
        <dbReference type="ARBA" id="ARBA00011738"/>
    </source>
</evidence>
<dbReference type="EC" id="3.11.1.1" evidence="8 9"/>
<dbReference type="SFLD" id="SFLDG01129">
    <property type="entry name" value="C1.5:_HAD__Beta-PGM__Phosphata"/>
    <property type="match status" value="1"/>
</dbReference>
<dbReference type="InterPro" id="IPR006439">
    <property type="entry name" value="HAD-SF_hydro_IA"/>
</dbReference>
<feature type="binding site" evidence="9">
    <location>
        <position position="21"/>
    </location>
    <ligand>
        <name>Mg(2+)</name>
        <dbReference type="ChEBI" id="CHEBI:18420"/>
    </ligand>
</feature>
<dbReference type="GO" id="GO:0006281">
    <property type="term" value="P:DNA repair"/>
    <property type="evidence" value="ECO:0007669"/>
    <property type="project" value="TreeGrafter"/>
</dbReference>
<dbReference type="AlphaFoldDB" id="A0A2N7U237"/>
<dbReference type="SFLD" id="SFLDG01135">
    <property type="entry name" value="C1.5.6:_HAD__Beta-PGM__Phospha"/>
    <property type="match status" value="1"/>
</dbReference>
<protein>
    <recommendedName>
        <fullName evidence="8 9">Phosphonoacetaldehyde hydrolase</fullName>
        <shortName evidence="9">Phosphonatase</shortName>
        <ecNumber evidence="8 9">3.11.1.1</ecNumber>
    </recommendedName>
    <alternativeName>
        <fullName evidence="9">Phosphonoacetaldehyde phosphonohydrolase</fullName>
    </alternativeName>
</protein>